<feature type="domain" description="RelA/SpoT" evidence="1">
    <location>
        <begin position="73"/>
        <end position="194"/>
    </location>
</feature>
<dbReference type="InterPro" id="IPR052366">
    <property type="entry name" value="GTP_Pyrophosphokinase"/>
</dbReference>
<keyword evidence="2" id="KW-0808">Transferase</keyword>
<dbReference type="InterPro" id="IPR007685">
    <property type="entry name" value="RelA_SpoT"/>
</dbReference>
<dbReference type="RefSeq" id="WP_085863254.1">
    <property type="nucleotide sequence ID" value="NZ_FWFT01000001.1"/>
</dbReference>
<protein>
    <submittedName>
        <fullName evidence="2">GTP pyrophosphokinase YwaC</fullName>
        <ecNumber evidence="2">2.7.6.5</ecNumber>
    </submittedName>
</protein>
<dbReference type="Pfam" id="PF04607">
    <property type="entry name" value="RelA_SpoT"/>
    <property type="match status" value="1"/>
</dbReference>
<dbReference type="EMBL" id="FWFT01000001">
    <property type="protein sequence ID" value="SLN21544.1"/>
    <property type="molecule type" value="Genomic_DNA"/>
</dbReference>
<name>A0A1Y5RN97_9RHOB</name>
<dbReference type="EC" id="2.7.6.5" evidence="2"/>
<organism evidence="2 3">
    <name type="scientific">Pseudooctadecabacter jejudonensis</name>
    <dbReference type="NCBI Taxonomy" id="1391910"/>
    <lineage>
        <taxon>Bacteria</taxon>
        <taxon>Pseudomonadati</taxon>
        <taxon>Pseudomonadota</taxon>
        <taxon>Alphaproteobacteria</taxon>
        <taxon>Rhodobacterales</taxon>
        <taxon>Paracoccaceae</taxon>
        <taxon>Pseudooctadecabacter</taxon>
    </lineage>
</organism>
<evidence type="ECO:0000259" key="1">
    <source>
        <dbReference type="SMART" id="SM00954"/>
    </source>
</evidence>
<dbReference type="SMART" id="SM00954">
    <property type="entry name" value="RelA_SpoT"/>
    <property type="match status" value="1"/>
</dbReference>
<evidence type="ECO:0000313" key="3">
    <source>
        <dbReference type="Proteomes" id="UP000193623"/>
    </source>
</evidence>
<dbReference type="CDD" id="cd05399">
    <property type="entry name" value="NT_Rel-Spo_like"/>
    <property type="match status" value="1"/>
</dbReference>
<dbReference type="InterPro" id="IPR043519">
    <property type="entry name" value="NT_sf"/>
</dbReference>
<dbReference type="Gene3D" id="3.30.460.10">
    <property type="entry name" value="Beta Polymerase, domain 2"/>
    <property type="match status" value="1"/>
</dbReference>
<accession>A0A1Y5RN97</accession>
<dbReference type="OrthoDB" id="9789634at2"/>
<dbReference type="SUPFAM" id="SSF81301">
    <property type="entry name" value="Nucleotidyltransferase"/>
    <property type="match status" value="1"/>
</dbReference>
<reference evidence="2 3" key="1">
    <citation type="submission" date="2017-03" db="EMBL/GenBank/DDBJ databases">
        <authorList>
            <person name="Afonso C.L."/>
            <person name="Miller P.J."/>
            <person name="Scott M.A."/>
            <person name="Spackman E."/>
            <person name="Goraichik I."/>
            <person name="Dimitrov K.M."/>
            <person name="Suarez D.L."/>
            <person name="Swayne D.E."/>
        </authorList>
    </citation>
    <scope>NUCLEOTIDE SEQUENCE [LARGE SCALE GENOMIC DNA]</scope>
    <source>
        <strain evidence="2 3">CECT 8397</strain>
    </source>
</reference>
<dbReference type="PANTHER" id="PTHR47837:SF1">
    <property type="entry name" value="GTP PYROPHOSPHOKINASE YJBM"/>
    <property type="match status" value="1"/>
</dbReference>
<dbReference type="PANTHER" id="PTHR47837">
    <property type="entry name" value="GTP PYROPHOSPHOKINASE YJBM"/>
    <property type="match status" value="1"/>
</dbReference>
<evidence type="ECO:0000313" key="2">
    <source>
        <dbReference type="EMBL" id="SLN21544.1"/>
    </source>
</evidence>
<proteinExistence type="predicted"/>
<keyword evidence="3" id="KW-1185">Reference proteome</keyword>
<dbReference type="Proteomes" id="UP000193623">
    <property type="component" value="Unassembled WGS sequence"/>
</dbReference>
<dbReference type="GO" id="GO:0008728">
    <property type="term" value="F:GTP diphosphokinase activity"/>
    <property type="evidence" value="ECO:0007669"/>
    <property type="project" value="UniProtKB-EC"/>
</dbReference>
<dbReference type="GO" id="GO:0016301">
    <property type="term" value="F:kinase activity"/>
    <property type="evidence" value="ECO:0007669"/>
    <property type="project" value="UniProtKB-KW"/>
</dbReference>
<dbReference type="AlphaFoldDB" id="A0A1Y5RN97"/>
<keyword evidence="2" id="KW-0418">Kinase</keyword>
<dbReference type="GO" id="GO:0015969">
    <property type="term" value="P:guanosine tetraphosphate metabolic process"/>
    <property type="evidence" value="ECO:0007669"/>
    <property type="project" value="InterPro"/>
</dbReference>
<sequence length="372" mass="42107">MRQLIGVERRDVNLAGKLLGSKIPATSDGIAEATLAFDHAYRWRDAHSLPLKQVRAELIGLSRRARARAVTAARLKRMASIRKKLSDERNDLKLTQIQDLAGCRAIVPDMSALSRLVQRYHDEESRHDFKHTDYVLAPRVSGYRGHHLIMKFKPDDDRLGEYSGMKVEIQARTQLQHAWATTVEAVGLIRGEDLKGGFGCADWLRLFSLMGSEVAHIEGSPKVRGTSEDQSQRWEELKSLNSKLNAVDILKKYNQTFKMSEEFIPKTSRPFYLLQYDATQNSVSIKTFGSLSSGTKFEHESGKIDGEITSVLVAVDKVDNLRAAYPNYFMDVNEFAEILQSCVQGEGYEVGVKKSSSADDFSWLRDYRTKRR</sequence>
<gene>
    <name evidence="2" type="primary">ywaC</name>
    <name evidence="2" type="ORF">PSJ8397_00841</name>
</gene>